<dbReference type="EMBL" id="CP059274">
    <property type="protein sequence ID" value="QLQ82418.1"/>
    <property type="molecule type" value="Genomic_DNA"/>
</dbReference>
<dbReference type="OrthoDB" id="1707486at2759"/>
<proteinExistence type="predicted"/>
<dbReference type="InterPro" id="IPR051377">
    <property type="entry name" value="DNA_Pol-Epsilon_Subunit"/>
</dbReference>
<dbReference type="Proteomes" id="UP000510647">
    <property type="component" value="Chromosome 8"/>
</dbReference>
<keyword evidence="2" id="KW-0235">DNA replication</keyword>
<gene>
    <name evidence="7" type="ORF">HG537_0H01800</name>
</gene>
<feature type="compositionally biased region" description="Acidic residues" evidence="6">
    <location>
        <begin position="140"/>
        <end position="152"/>
    </location>
</feature>
<feature type="region of interest" description="Disordered" evidence="6">
    <location>
        <begin position="127"/>
        <end position="169"/>
    </location>
</feature>
<feature type="compositionally biased region" description="Basic and acidic residues" evidence="6">
    <location>
        <begin position="127"/>
        <end position="136"/>
    </location>
</feature>
<keyword evidence="3" id="KW-0539">Nucleus</keyword>
<dbReference type="GO" id="GO:0031507">
    <property type="term" value="P:heterochromatin formation"/>
    <property type="evidence" value="ECO:0007669"/>
    <property type="project" value="TreeGrafter"/>
</dbReference>
<name>A0A7H9HXG3_9SACH</name>
<dbReference type="SUPFAM" id="SSF47113">
    <property type="entry name" value="Histone-fold"/>
    <property type="match status" value="1"/>
</dbReference>
<comment type="subcellular location">
    <subcellularLocation>
        <location evidence="1">Nucleus</location>
    </subcellularLocation>
</comment>
<dbReference type="InterPro" id="IPR009072">
    <property type="entry name" value="Histone-fold"/>
</dbReference>
<dbReference type="Gene3D" id="1.10.20.10">
    <property type="entry name" value="Histone, subunit A"/>
    <property type="match status" value="1"/>
</dbReference>
<evidence type="ECO:0000313" key="7">
    <source>
        <dbReference type="EMBL" id="QLQ82418.1"/>
    </source>
</evidence>
<protein>
    <recommendedName>
        <fullName evidence="4">DNA polymerase epsilon subunit D</fullName>
    </recommendedName>
    <alternativeName>
        <fullName evidence="5">DNA polymerase II subunit D</fullName>
    </alternativeName>
</protein>
<dbReference type="PANTHER" id="PTHR46172">
    <property type="entry name" value="DNA POLYMERASE EPSILON SUBUNIT 3"/>
    <property type="match status" value="1"/>
</dbReference>
<dbReference type="CDD" id="cd22928">
    <property type="entry name" value="HFD_POLE3_DPB4"/>
    <property type="match status" value="1"/>
</dbReference>
<reference evidence="7 8" key="1">
    <citation type="submission" date="2020-06" db="EMBL/GenBank/DDBJ databases">
        <title>The yeast mating-type switching endonuclease HO is a domesticated member of an unorthodox homing genetic element family.</title>
        <authorList>
            <person name="Coughlan A.Y."/>
            <person name="Lombardi L."/>
            <person name="Braun-Galleani S."/>
            <person name="Martos A.R."/>
            <person name="Galeote V."/>
            <person name="Bigey F."/>
            <person name="Dequin S."/>
            <person name="Byrne K.P."/>
            <person name="Wolfe K.H."/>
        </authorList>
    </citation>
    <scope>NUCLEOTIDE SEQUENCE [LARGE SCALE GENOMIC DNA]</scope>
    <source>
        <strain evidence="7 8">CBS2947</strain>
    </source>
</reference>
<keyword evidence="8" id="KW-1185">Reference proteome</keyword>
<evidence type="ECO:0000256" key="3">
    <source>
        <dbReference type="ARBA" id="ARBA00023242"/>
    </source>
</evidence>
<evidence type="ECO:0000256" key="4">
    <source>
        <dbReference type="ARBA" id="ARBA00039775"/>
    </source>
</evidence>
<evidence type="ECO:0000256" key="1">
    <source>
        <dbReference type="ARBA" id="ARBA00004123"/>
    </source>
</evidence>
<dbReference type="GO" id="GO:0008623">
    <property type="term" value="C:CHRAC"/>
    <property type="evidence" value="ECO:0007669"/>
    <property type="project" value="TreeGrafter"/>
</dbReference>
<accession>A0A7H9HXG3</accession>
<evidence type="ECO:0000256" key="6">
    <source>
        <dbReference type="SAM" id="MobiDB-lite"/>
    </source>
</evidence>
<evidence type="ECO:0000256" key="2">
    <source>
        <dbReference type="ARBA" id="ARBA00022705"/>
    </source>
</evidence>
<evidence type="ECO:0000313" key="8">
    <source>
        <dbReference type="Proteomes" id="UP000510647"/>
    </source>
</evidence>
<dbReference type="GO" id="GO:0006272">
    <property type="term" value="P:leading strand elongation"/>
    <property type="evidence" value="ECO:0007669"/>
    <property type="project" value="TreeGrafter"/>
</dbReference>
<evidence type="ECO:0000256" key="5">
    <source>
        <dbReference type="ARBA" id="ARBA00042096"/>
    </source>
</evidence>
<dbReference type="GO" id="GO:0006974">
    <property type="term" value="P:DNA damage response"/>
    <property type="evidence" value="ECO:0007669"/>
    <property type="project" value="TreeGrafter"/>
</dbReference>
<dbReference type="GO" id="GO:0008622">
    <property type="term" value="C:epsilon DNA polymerase complex"/>
    <property type="evidence" value="ECO:0007669"/>
    <property type="project" value="TreeGrafter"/>
</dbReference>
<dbReference type="PANTHER" id="PTHR46172:SF1">
    <property type="entry name" value="DNA POLYMERASE EPSILON SUBUNIT 3"/>
    <property type="match status" value="1"/>
</dbReference>
<organism evidence="7 8">
    <name type="scientific">Torulaspora globosa</name>
    <dbReference type="NCBI Taxonomy" id="48254"/>
    <lineage>
        <taxon>Eukaryota</taxon>
        <taxon>Fungi</taxon>
        <taxon>Dikarya</taxon>
        <taxon>Ascomycota</taxon>
        <taxon>Saccharomycotina</taxon>
        <taxon>Saccharomycetes</taxon>
        <taxon>Saccharomycetales</taxon>
        <taxon>Saccharomycetaceae</taxon>
        <taxon>Torulaspora</taxon>
    </lineage>
</organism>
<dbReference type="AlphaFoldDB" id="A0A7H9HXG3"/>
<sequence length="169" mass="19036">MPPKGWKKDAQGNYPTTSYMKEQESVTIHDLLFPKSVVTQLAKEVGGDSEKKLLVSKDTALALQRSSTVFVNHLFMFAREIALSQDRKSCNINDIYDALDQTGFGGFKSIINSKIVAYQEALEMRKKFKSNEKTTSMEENGSEDEEQQEEQQQDGTSSDEQGISKRPKT</sequence>
<dbReference type="GO" id="GO:0046982">
    <property type="term" value="F:protein heterodimerization activity"/>
    <property type="evidence" value="ECO:0007669"/>
    <property type="project" value="InterPro"/>
</dbReference>
<dbReference type="GO" id="GO:0031490">
    <property type="term" value="F:chromatin DNA binding"/>
    <property type="evidence" value="ECO:0007669"/>
    <property type="project" value="TreeGrafter"/>
</dbReference>